<dbReference type="Pfam" id="PF00700">
    <property type="entry name" value="Flagellin_C"/>
    <property type="match status" value="1"/>
</dbReference>
<organism evidence="6 7">
    <name type="scientific">Rhizobium lemnae</name>
    <dbReference type="NCBI Taxonomy" id="1214924"/>
    <lineage>
        <taxon>Bacteria</taxon>
        <taxon>Pseudomonadati</taxon>
        <taxon>Pseudomonadota</taxon>
        <taxon>Alphaproteobacteria</taxon>
        <taxon>Hyphomicrobiales</taxon>
        <taxon>Rhizobiaceae</taxon>
        <taxon>Rhizobium/Agrobacterium group</taxon>
        <taxon>Rhizobium</taxon>
    </lineage>
</organism>
<dbReference type="Proteomes" id="UP001595697">
    <property type="component" value="Unassembled WGS sequence"/>
</dbReference>
<evidence type="ECO:0000259" key="4">
    <source>
        <dbReference type="Pfam" id="PF00669"/>
    </source>
</evidence>
<comment type="function">
    <text evidence="3">Flagellin is the subunit protein which polymerizes to form the filaments of bacterial flagella.</text>
</comment>
<dbReference type="RefSeq" id="WP_247259133.1">
    <property type="nucleotide sequence ID" value="NZ_JALJQZ010000001.1"/>
</dbReference>
<dbReference type="PANTHER" id="PTHR42792:SF1">
    <property type="entry name" value="FLAGELLAR HOOK-ASSOCIATED PROTEIN 3"/>
    <property type="match status" value="1"/>
</dbReference>
<keyword evidence="7" id="KW-1185">Reference proteome</keyword>
<sequence length="362" mass="38331">MKTSFSSTISVQTSLRTAMAKAQNELMKANEEVTTGVHADMGVSLGSQTARNLDLTRDVMRIESQLTTNSVAVTRLDSSEAALSNMSTSVDKVRGALASLTSSASTLDDARRTLTSALDSFTDAANSSVAGEYLFAGTNTDVKPLTSFTEAGSPFKAAYDAELNQFLSANGIPSKSAMTAAQVDSFLTDLEAKFSGTTTLTDPPHAGQAGQDFWTTFVSNANDTNMTTRISANEVVDTSTNANGSGFRSFVFAAVVSNEFLTTDVPEASRQAAVKVASGAIGRAETGITAARSNLGISSERVKNANESLESQKKIFELHLNDLQGVDAYEASTRVTSLKALLEASYTLTSRIQQLSLVNFLR</sequence>
<keyword evidence="6" id="KW-0282">Flagellum</keyword>
<evidence type="ECO:0000256" key="2">
    <source>
        <dbReference type="ARBA" id="ARBA00023143"/>
    </source>
</evidence>
<keyword evidence="3" id="KW-0964">Secreted</keyword>
<reference evidence="7" key="1">
    <citation type="journal article" date="2019" name="Int. J. Syst. Evol. Microbiol.">
        <title>The Global Catalogue of Microorganisms (GCM) 10K type strain sequencing project: providing services to taxonomists for standard genome sequencing and annotation.</title>
        <authorList>
            <consortium name="The Broad Institute Genomics Platform"/>
            <consortium name="The Broad Institute Genome Sequencing Center for Infectious Disease"/>
            <person name="Wu L."/>
            <person name="Ma J."/>
        </authorList>
    </citation>
    <scope>NUCLEOTIDE SEQUENCE [LARGE SCALE GENOMIC DNA]</scope>
    <source>
        <strain evidence="7">TBRC 5781</strain>
    </source>
</reference>
<protein>
    <recommendedName>
        <fullName evidence="3">Flagellin</fullName>
    </recommendedName>
</protein>
<evidence type="ECO:0000313" key="6">
    <source>
        <dbReference type="EMBL" id="MFC3968974.1"/>
    </source>
</evidence>
<gene>
    <name evidence="6" type="ORF">ACFOVS_12690</name>
</gene>
<keyword evidence="2 3" id="KW-0975">Bacterial flagellum</keyword>
<comment type="caution">
    <text evidence="6">The sequence shown here is derived from an EMBL/GenBank/DDBJ whole genome shotgun (WGS) entry which is preliminary data.</text>
</comment>
<comment type="similarity">
    <text evidence="1 3">Belongs to the bacterial flagellin family.</text>
</comment>
<proteinExistence type="inferred from homology"/>
<keyword evidence="6" id="KW-0966">Cell projection</keyword>
<feature type="domain" description="Flagellin C-terminal" evidence="5">
    <location>
        <begin position="280"/>
        <end position="361"/>
    </location>
</feature>
<dbReference type="InterPro" id="IPR046358">
    <property type="entry name" value="Flagellin_C"/>
</dbReference>
<dbReference type="SUPFAM" id="SSF64518">
    <property type="entry name" value="Phase 1 flagellin"/>
    <property type="match status" value="1"/>
</dbReference>
<evidence type="ECO:0000256" key="1">
    <source>
        <dbReference type="ARBA" id="ARBA00005709"/>
    </source>
</evidence>
<comment type="subcellular location">
    <subcellularLocation>
        <location evidence="3">Secreted</location>
    </subcellularLocation>
    <subcellularLocation>
        <location evidence="3">Bacterial flagellum</location>
    </subcellularLocation>
</comment>
<dbReference type="NCBIfam" id="NF004669">
    <property type="entry name" value="PRK06008.1"/>
    <property type="match status" value="1"/>
</dbReference>
<name>A0ABV8EAN7_9HYPH</name>
<evidence type="ECO:0000259" key="5">
    <source>
        <dbReference type="Pfam" id="PF00700"/>
    </source>
</evidence>
<evidence type="ECO:0000313" key="7">
    <source>
        <dbReference type="Proteomes" id="UP001595697"/>
    </source>
</evidence>
<dbReference type="InterPro" id="IPR001492">
    <property type="entry name" value="Flagellin"/>
</dbReference>
<accession>A0ABV8EAN7</accession>
<evidence type="ECO:0000256" key="3">
    <source>
        <dbReference type="RuleBase" id="RU362073"/>
    </source>
</evidence>
<dbReference type="InterPro" id="IPR001029">
    <property type="entry name" value="Flagellin_N"/>
</dbReference>
<dbReference type="PANTHER" id="PTHR42792">
    <property type="entry name" value="FLAGELLIN"/>
    <property type="match status" value="1"/>
</dbReference>
<dbReference type="EMBL" id="JBHSBD010000052">
    <property type="protein sequence ID" value="MFC3968974.1"/>
    <property type="molecule type" value="Genomic_DNA"/>
</dbReference>
<dbReference type="Pfam" id="PF00669">
    <property type="entry name" value="Flagellin_N"/>
    <property type="match status" value="1"/>
</dbReference>
<dbReference type="Gene3D" id="1.20.1330.10">
    <property type="entry name" value="f41 fragment of flagellin, N-terminal domain"/>
    <property type="match status" value="1"/>
</dbReference>
<feature type="domain" description="Flagellin N-terminal" evidence="4">
    <location>
        <begin position="7"/>
        <end position="140"/>
    </location>
</feature>
<keyword evidence="6" id="KW-0969">Cilium</keyword>